<dbReference type="RefSeq" id="WP_051446348.1">
    <property type="nucleotide sequence ID" value="NZ_JAZHFZ010000019.1"/>
</dbReference>
<name>A0ABU9R039_9BURK</name>
<feature type="compositionally biased region" description="Polar residues" evidence="1">
    <location>
        <begin position="1"/>
        <end position="21"/>
    </location>
</feature>
<sequence length="131" mass="14135">MKTNDSGRTTANARGSRSASADNGGASKAGITEAASTAYATSETYYVDAAPDLRHSADPAIHLRQRALLTPAGRRQRERALLQFIVAQVAKREAQRRERDRAFLTPAAPHAPEGDEAEAYGPRFRDPGLTD</sequence>
<evidence type="ECO:0000313" key="3">
    <source>
        <dbReference type="Proteomes" id="UP001481677"/>
    </source>
</evidence>
<reference evidence="2 3" key="1">
    <citation type="submission" date="2024-01" db="EMBL/GenBank/DDBJ databases">
        <title>The diversity of rhizobia nodulating Mimosa spp. in eleven states of Brazil covering several biomes is determined by host plant, location, and edaphic factors.</title>
        <authorList>
            <person name="Rouws L."/>
            <person name="Barauna A."/>
            <person name="Beukes C."/>
            <person name="De Faria S.M."/>
            <person name="Gross E."/>
            <person name="Dos Reis Junior F.B."/>
            <person name="Simon M."/>
            <person name="Maluk M."/>
            <person name="Odee D.W."/>
            <person name="Kenicer G."/>
            <person name="Young J.P.W."/>
            <person name="Reis V.M."/>
            <person name="Zilli J."/>
            <person name="James E.K."/>
        </authorList>
    </citation>
    <scope>NUCLEOTIDE SEQUENCE [LARGE SCALE GENOMIC DNA]</scope>
    <source>
        <strain evidence="2 3">JPY530</strain>
    </source>
</reference>
<evidence type="ECO:0000313" key="2">
    <source>
        <dbReference type="EMBL" id="MEM5339919.1"/>
    </source>
</evidence>
<feature type="region of interest" description="Disordered" evidence="1">
    <location>
        <begin position="91"/>
        <end position="131"/>
    </location>
</feature>
<dbReference type="Proteomes" id="UP001481677">
    <property type="component" value="Unassembled WGS sequence"/>
</dbReference>
<gene>
    <name evidence="2" type="ORF">V4C56_09785</name>
</gene>
<accession>A0ABU9R039</accession>
<keyword evidence="3" id="KW-1185">Reference proteome</keyword>
<proteinExistence type="predicted"/>
<feature type="region of interest" description="Disordered" evidence="1">
    <location>
        <begin position="1"/>
        <end position="28"/>
    </location>
</feature>
<dbReference type="EMBL" id="JAZHGA010000005">
    <property type="protein sequence ID" value="MEM5339919.1"/>
    <property type="molecule type" value="Genomic_DNA"/>
</dbReference>
<feature type="compositionally biased region" description="Basic and acidic residues" evidence="1">
    <location>
        <begin position="91"/>
        <end position="102"/>
    </location>
</feature>
<protein>
    <submittedName>
        <fullName evidence="2">Uncharacterized protein</fullName>
    </submittedName>
</protein>
<comment type="caution">
    <text evidence="2">The sequence shown here is derived from an EMBL/GenBank/DDBJ whole genome shotgun (WGS) entry which is preliminary data.</text>
</comment>
<evidence type="ECO:0000256" key="1">
    <source>
        <dbReference type="SAM" id="MobiDB-lite"/>
    </source>
</evidence>
<organism evidence="2 3">
    <name type="scientific">Paraburkholderia azotifigens</name>
    <dbReference type="NCBI Taxonomy" id="2057004"/>
    <lineage>
        <taxon>Bacteria</taxon>
        <taxon>Pseudomonadati</taxon>
        <taxon>Pseudomonadota</taxon>
        <taxon>Betaproteobacteria</taxon>
        <taxon>Burkholderiales</taxon>
        <taxon>Burkholderiaceae</taxon>
        <taxon>Paraburkholderia</taxon>
    </lineage>
</organism>